<dbReference type="RefSeq" id="WP_179931493.1">
    <property type="nucleotide sequence ID" value="NZ_JACCDF010000016.1"/>
</dbReference>
<gene>
    <name evidence="2" type="ORF">HZS81_15890</name>
</gene>
<feature type="domain" description="RES" evidence="1">
    <location>
        <begin position="180"/>
        <end position="318"/>
    </location>
</feature>
<keyword evidence="3" id="KW-1185">Reference proteome</keyword>
<dbReference type="InterPro" id="IPR014914">
    <property type="entry name" value="RES_dom"/>
</dbReference>
<evidence type="ECO:0000313" key="2">
    <source>
        <dbReference type="EMBL" id="NYS62239.1"/>
    </source>
</evidence>
<sequence length="344" mass="39568">MLTSEERSALEEEDLYWFEELFYRDLESWFSSDIACCDNCYDEFLESWPHAYAADDAAFQRSGIDLSCFYSGSRLQEVYTEEEFFRFLRLIECPRCGEEIKYNIWPYNFPFDVVEGFEEYLIEISNLSQKTPFLILKHSFAKEIYSTLESLSESSEPIALSNSLYRARASASMKSYEISEFDFPPDQVVSEGRYNHAGIPVLYLGSTPETCFYEMREVACYIAEVKINKVIKVLDLVDSYDAHEEHHDLLNTLVYSALMSAKQDDTGWYRPKYVFSRFISDCAKSVGFDAIRYPSTRVGSESYNLVILSQSFSLKHSSTLGKIFEYDLGTPNKSEHSGVDAAGV</sequence>
<dbReference type="AlphaFoldDB" id="A0A7Z0LNN8"/>
<dbReference type="SMART" id="SM00953">
    <property type="entry name" value="RES"/>
    <property type="match status" value="1"/>
</dbReference>
<proteinExistence type="predicted"/>
<comment type="caution">
    <text evidence="2">The sequence shown here is derived from an EMBL/GenBank/DDBJ whole genome shotgun (WGS) entry which is preliminary data.</text>
</comment>
<reference evidence="2 3" key="1">
    <citation type="journal article" date="2015" name="Int. J. Syst. Evol. Microbiol.">
        <title>Halomonas salicampi sp. nov., a halotolerant and alkalitolerant bacterium isolated from a saltern soil.</title>
        <authorList>
            <person name="Lee J.C."/>
            <person name="Kim Y.S."/>
            <person name="Yun B.S."/>
            <person name="Whang K.S."/>
        </authorList>
    </citation>
    <scope>NUCLEOTIDE SEQUENCE [LARGE SCALE GENOMIC DNA]</scope>
    <source>
        <strain evidence="2 3">BH103</strain>
    </source>
</reference>
<name>A0A7Z0LNN8_9GAMM</name>
<evidence type="ECO:0000259" key="1">
    <source>
        <dbReference type="SMART" id="SM00953"/>
    </source>
</evidence>
<organism evidence="2 3">
    <name type="scientific">Vreelandella salicampi</name>
    <dbReference type="NCBI Taxonomy" id="1449798"/>
    <lineage>
        <taxon>Bacteria</taxon>
        <taxon>Pseudomonadati</taxon>
        <taxon>Pseudomonadota</taxon>
        <taxon>Gammaproteobacteria</taxon>
        <taxon>Oceanospirillales</taxon>
        <taxon>Halomonadaceae</taxon>
        <taxon>Vreelandella</taxon>
    </lineage>
</organism>
<accession>A0A7Z0LNN8</accession>
<dbReference type="EMBL" id="JACCDF010000016">
    <property type="protein sequence ID" value="NYS62239.1"/>
    <property type="molecule type" value="Genomic_DNA"/>
</dbReference>
<evidence type="ECO:0000313" key="3">
    <source>
        <dbReference type="Proteomes" id="UP000586119"/>
    </source>
</evidence>
<protein>
    <submittedName>
        <fullName evidence="2">RES family NAD+ phosphorylase</fullName>
    </submittedName>
</protein>
<dbReference type="Proteomes" id="UP000586119">
    <property type="component" value="Unassembled WGS sequence"/>
</dbReference>
<dbReference type="Pfam" id="PF08808">
    <property type="entry name" value="RES"/>
    <property type="match status" value="1"/>
</dbReference>